<feature type="compositionally biased region" description="Basic and acidic residues" evidence="2">
    <location>
        <begin position="757"/>
        <end position="810"/>
    </location>
</feature>
<dbReference type="SMART" id="SM00322">
    <property type="entry name" value="KH"/>
    <property type="match status" value="2"/>
</dbReference>
<dbReference type="EMBL" id="WUAV01000003">
    <property type="protein sequence ID" value="KAF1759964.1"/>
    <property type="molecule type" value="Genomic_DNA"/>
</dbReference>
<dbReference type="InterPro" id="IPR004087">
    <property type="entry name" value="KH_dom"/>
</dbReference>
<dbReference type="PROSITE" id="PS50084">
    <property type="entry name" value="KH_TYPE_1"/>
    <property type="match status" value="1"/>
</dbReference>
<keyword evidence="1" id="KW-0694">RNA-binding</keyword>
<organism evidence="4 5">
    <name type="scientific">Caenorhabditis remanei</name>
    <name type="common">Caenorhabditis vulgaris</name>
    <dbReference type="NCBI Taxonomy" id="31234"/>
    <lineage>
        <taxon>Eukaryota</taxon>
        <taxon>Metazoa</taxon>
        <taxon>Ecdysozoa</taxon>
        <taxon>Nematoda</taxon>
        <taxon>Chromadorea</taxon>
        <taxon>Rhabditida</taxon>
        <taxon>Rhabditina</taxon>
        <taxon>Rhabditomorpha</taxon>
        <taxon>Rhabditoidea</taxon>
        <taxon>Rhabditidae</taxon>
        <taxon>Peloderinae</taxon>
        <taxon>Caenorhabditis</taxon>
    </lineage>
</organism>
<evidence type="ECO:0000256" key="1">
    <source>
        <dbReference type="PROSITE-ProRule" id="PRU00117"/>
    </source>
</evidence>
<feature type="compositionally biased region" description="Basic and acidic residues" evidence="2">
    <location>
        <begin position="621"/>
        <end position="680"/>
    </location>
</feature>
<sequence>MPAPKTESPTPSTRPARENKLPWRLTISDISKSAPASLKRRAQESSSPVVIQKAKAKKTPKKSVRARPAPATPTRPTSARAATSARAGLARAAQLPARYREEDGPSSLKIASKKKRKSLKKAPKKKIPKKKEDSVPSKDERSENESSDEDEDSESRKINKKKMVAPPPRTVAPPSSSESNSRANHESEPPIKKRRMDTSPENMETSSNKDDSEKEEEEEEDTMVEDSEVEDSTEAVLPLDIEMEEPTQSIQSTTQASPSSDTEVEDQEMANTVQPEITRPEHQESSLPQARQSELPISASTIKFNFNVAPIPKSVVNQTGPSTSSIFLNTPGKPAGGITGMFGKREQAFSFVSPTFKAAPLTFNVPRNVKQVDSDDDEKETPRQPMPSTLQFQQTSETQISPFRRFSTAPIKESPLPIEIFKSPMEAREERLLRRNDSEPTSSQNSASKSSSHQHSSESRRRQGDVVNRKDNQRQVERIPYEDSPLPIRKVKSVMEEREEKRLQNLEKLHRNKSETTSHQNSDSQSREPGQRPDSHSLGRQDSSDSRQRHGEVVNREDNQVERKQHESSTTATHQIKVEQLEESPEEDAFSEIFRNLQNKSCREYLEALSRRDSGPCSRASEVRDVRDKRSDSHSSRRHDSERLSNSDSSAPHRPDSFEKRRQHEEAVRREGNQRQEARSKSRGPQGRESGSRRGVDVDSRTERKPQENSTPATRQVKKEELEGSPEPETPIRNTSRREDVEATSRREDSVLPSRAFEVRDVRDSRSDSRSSRRPDSERPGTSDYRSSHRHDSFEGRRQHAEADRREKNQSLEARSNSIGPRGQDSGSKRGIDVKPYDNYTPATHQIKVEKQEEFPASEARIQDQSHRKDVAATSRRQDSASRRRAYEPSPKSGSYSTSRREERHHDAVRSEYSGYGSSQRQDSRASEVRDVRDRRSDSRSSRRPDSERPGTSDYRSSRRQNSFERRRPQEEVAKREENQRQDVRSRSSKQSSNGDEFRKHPETGRRTDRTSYGNYGNNDNRSRNSFNNRMDERRVVYNQRQEDIPSTSRGTEAHHSDNLASERGPSKKVVGDSQGKTLKSCWDHVTKEQRELLLNKGIDVRAVEEGKASYIKSDASKLTAGDLEELATRQARTLRARSESGRHPISEICAGYVKFLANDIRNRLGLVKLIVGDKVYKLRYRYVYIEGEADLIAKARLELDEMCLQRLEHKYNEEKGNAEQLVNYIHHIPEEVAEKMRFQRVFNEAMRRVERCGVQILHQQNRHTEEDNPPMDIHGRANRIREGKRCLDNFLKELANQKTHQIHIPMDIIGEICRHQRSTINEIERVTKTIIFVDPHSGEVEIEGGEMAIRDAETQIRQRIEWRQERIPKREFLEMEIPGNSISGIIGKRGSTINRIREISGAKILIPNRAEPGERTATVSISGDREQIQKARIEIEYELEEMRNNNRGRQHLYFH</sequence>
<evidence type="ECO:0000259" key="3">
    <source>
        <dbReference type="SMART" id="SM00322"/>
    </source>
</evidence>
<feature type="compositionally biased region" description="Basic residues" evidence="2">
    <location>
        <begin position="111"/>
        <end position="129"/>
    </location>
</feature>
<dbReference type="CDD" id="cd00105">
    <property type="entry name" value="KH-I"/>
    <property type="match status" value="2"/>
</dbReference>
<feature type="domain" description="K Homology" evidence="3">
    <location>
        <begin position="1370"/>
        <end position="1441"/>
    </location>
</feature>
<evidence type="ECO:0000313" key="5">
    <source>
        <dbReference type="Proteomes" id="UP000483820"/>
    </source>
</evidence>
<dbReference type="Gene3D" id="3.30.1370.10">
    <property type="entry name" value="K Homology domain, type 1"/>
    <property type="match status" value="2"/>
</dbReference>
<name>A0A6A5GZK7_CAERE</name>
<protein>
    <recommendedName>
        <fullName evidence="3">K Homology domain-containing protein</fullName>
    </recommendedName>
</protein>
<reference evidence="4 5" key="1">
    <citation type="submission" date="2019-12" db="EMBL/GenBank/DDBJ databases">
        <title>Chromosome-level assembly of the Caenorhabditis remanei genome.</title>
        <authorList>
            <person name="Teterina A.A."/>
            <person name="Willis J.H."/>
            <person name="Phillips P.C."/>
        </authorList>
    </citation>
    <scope>NUCLEOTIDE SEQUENCE [LARGE SCALE GENOMIC DNA]</scope>
    <source>
        <strain evidence="4 5">PX506</strain>
        <tissue evidence="4">Whole organism</tissue>
    </source>
</reference>
<feature type="compositionally biased region" description="Basic and acidic residues" evidence="2">
    <location>
        <begin position="922"/>
        <end position="951"/>
    </location>
</feature>
<feature type="region of interest" description="Disordered" evidence="2">
    <location>
        <begin position="367"/>
        <end position="589"/>
    </location>
</feature>
<feature type="region of interest" description="Disordered" evidence="2">
    <location>
        <begin position="1"/>
        <end position="294"/>
    </location>
</feature>
<feature type="compositionally biased region" description="Basic and acidic residues" evidence="2">
    <location>
        <begin position="736"/>
        <end position="750"/>
    </location>
</feature>
<feature type="compositionally biased region" description="Acidic residues" evidence="2">
    <location>
        <begin position="213"/>
        <end position="233"/>
    </location>
</feature>
<dbReference type="Proteomes" id="UP000483820">
    <property type="component" value="Chromosome III"/>
</dbReference>
<feature type="compositionally biased region" description="Basic and acidic residues" evidence="2">
    <location>
        <begin position="690"/>
        <end position="707"/>
    </location>
</feature>
<feature type="compositionally biased region" description="Basic and acidic residues" evidence="2">
    <location>
        <begin position="525"/>
        <end position="567"/>
    </location>
</feature>
<feature type="compositionally biased region" description="Basic and acidic residues" evidence="2">
    <location>
        <begin position="996"/>
        <end position="1010"/>
    </location>
</feature>
<feature type="compositionally biased region" description="Polar residues" evidence="2">
    <location>
        <begin position="386"/>
        <end position="401"/>
    </location>
</feature>
<feature type="compositionally biased region" description="Basic and acidic residues" evidence="2">
    <location>
        <begin position="1030"/>
        <end position="1044"/>
    </location>
</feature>
<feature type="compositionally biased region" description="Low complexity" evidence="2">
    <location>
        <begin position="66"/>
        <end position="97"/>
    </location>
</feature>
<feature type="compositionally biased region" description="Low complexity" evidence="2">
    <location>
        <begin position="442"/>
        <end position="454"/>
    </location>
</feature>
<dbReference type="GO" id="GO:0003723">
    <property type="term" value="F:RNA binding"/>
    <property type="evidence" value="ECO:0007669"/>
    <property type="project" value="UniProtKB-UniRule"/>
</dbReference>
<feature type="compositionally biased region" description="Basic and acidic residues" evidence="2">
    <location>
        <begin position="130"/>
        <end position="144"/>
    </location>
</feature>
<feature type="domain" description="K Homology" evidence="3">
    <location>
        <begin position="1297"/>
        <end position="1362"/>
    </location>
</feature>
<proteinExistence type="predicted"/>
<dbReference type="RefSeq" id="XP_053586275.1">
    <property type="nucleotide sequence ID" value="XM_053726698.1"/>
</dbReference>
<feature type="compositionally biased region" description="Polar residues" evidence="2">
    <location>
        <begin position="173"/>
        <end position="182"/>
    </location>
</feature>
<feature type="region of interest" description="Disordered" evidence="2">
    <location>
        <begin position="608"/>
        <end position="1076"/>
    </location>
</feature>
<dbReference type="KEGG" id="crq:GCK72_008209"/>
<accession>A0A6A5GZK7</accession>
<evidence type="ECO:0000256" key="2">
    <source>
        <dbReference type="SAM" id="MobiDB-lite"/>
    </source>
</evidence>
<evidence type="ECO:0000313" key="4">
    <source>
        <dbReference type="EMBL" id="KAF1759964.1"/>
    </source>
</evidence>
<feature type="compositionally biased region" description="Basic residues" evidence="2">
    <location>
        <begin position="54"/>
        <end position="65"/>
    </location>
</feature>
<feature type="compositionally biased region" description="Basic and acidic residues" evidence="2">
    <location>
        <begin position="861"/>
        <end position="887"/>
    </location>
</feature>
<feature type="compositionally biased region" description="Basic and acidic residues" evidence="2">
    <location>
        <begin position="425"/>
        <end position="438"/>
    </location>
</feature>
<dbReference type="SUPFAM" id="SSF54791">
    <property type="entry name" value="Eukaryotic type KH-domain (KH-domain type I)"/>
    <property type="match status" value="2"/>
</dbReference>
<dbReference type="Pfam" id="PF00013">
    <property type="entry name" value="KH_1"/>
    <property type="match status" value="1"/>
</dbReference>
<dbReference type="InterPro" id="IPR004088">
    <property type="entry name" value="KH_dom_type_1"/>
</dbReference>
<feature type="compositionally biased region" description="Basic and acidic residues" evidence="2">
    <location>
        <begin position="899"/>
        <end position="910"/>
    </location>
</feature>
<dbReference type="GeneID" id="9814122"/>
<feature type="compositionally biased region" description="Basic and acidic residues" evidence="2">
    <location>
        <begin position="827"/>
        <end position="836"/>
    </location>
</feature>
<feature type="compositionally biased region" description="Basic and acidic residues" evidence="2">
    <location>
        <begin position="962"/>
        <end position="986"/>
    </location>
</feature>
<comment type="caution">
    <text evidence="4">The sequence shown here is derived from an EMBL/GenBank/DDBJ whole genome shotgun (WGS) entry which is preliminary data.</text>
</comment>
<dbReference type="CTD" id="9814122"/>
<feature type="compositionally biased region" description="Low complexity" evidence="2">
    <location>
        <begin position="1018"/>
        <end position="1029"/>
    </location>
</feature>
<gene>
    <name evidence="4" type="ORF">GCK72_008209</name>
</gene>
<feature type="compositionally biased region" description="Polar residues" evidence="2">
    <location>
        <begin position="246"/>
        <end position="261"/>
    </location>
</feature>
<feature type="compositionally biased region" description="Basic and acidic residues" evidence="2">
    <location>
        <begin position="455"/>
        <end position="481"/>
    </location>
</feature>
<dbReference type="InterPro" id="IPR036612">
    <property type="entry name" value="KH_dom_type_1_sf"/>
</dbReference>
<feature type="compositionally biased region" description="Basic and acidic residues" evidence="2">
    <location>
        <begin position="493"/>
        <end position="516"/>
    </location>
</feature>